<evidence type="ECO:0000256" key="1">
    <source>
        <dbReference type="SAM" id="Phobius"/>
    </source>
</evidence>
<gene>
    <name evidence="2" type="ORF">UFOPK3610_00500</name>
</gene>
<reference evidence="2" key="1">
    <citation type="submission" date="2020-05" db="EMBL/GenBank/DDBJ databases">
        <authorList>
            <person name="Chiriac C."/>
            <person name="Salcher M."/>
            <person name="Ghai R."/>
            <person name="Kavagutti S V."/>
        </authorList>
    </citation>
    <scope>NUCLEOTIDE SEQUENCE</scope>
</reference>
<accession>A0A6J7GRK0</accession>
<sequence length="203" mass="21904">MILALIVCLIAGIQLALPRADTVGPVWLIPFIELVGIPIVLSLRAVAGRETQYVRIAMNLFLIFLVAASVTNAMLLLLSLLRGSSASGVALLLAGLAVLIINVMSFGLVYWWLDGGGPGKRYEGTVERADFVFPQQGMESEAGWKPSLLDYLYTAYTNIIAFSPTDTMPLTHRVKVLFTVQSSTALVTIVVTLSRAINLIPNG</sequence>
<dbReference type="AlphaFoldDB" id="A0A6J7GRK0"/>
<keyword evidence="1" id="KW-1133">Transmembrane helix</keyword>
<feature type="transmembrane region" description="Helical" evidence="1">
    <location>
        <begin position="28"/>
        <end position="47"/>
    </location>
</feature>
<feature type="transmembrane region" description="Helical" evidence="1">
    <location>
        <begin position="87"/>
        <end position="113"/>
    </location>
</feature>
<name>A0A6J7GRK0_9ZZZZ</name>
<keyword evidence="1" id="KW-0472">Membrane</keyword>
<proteinExistence type="predicted"/>
<protein>
    <submittedName>
        <fullName evidence="2">Unannotated protein</fullName>
    </submittedName>
</protein>
<organism evidence="2">
    <name type="scientific">freshwater metagenome</name>
    <dbReference type="NCBI Taxonomy" id="449393"/>
    <lineage>
        <taxon>unclassified sequences</taxon>
        <taxon>metagenomes</taxon>
        <taxon>ecological metagenomes</taxon>
    </lineage>
</organism>
<keyword evidence="1" id="KW-0812">Transmembrane</keyword>
<dbReference type="EMBL" id="CAFBMR010000011">
    <property type="protein sequence ID" value="CAB4906960.1"/>
    <property type="molecule type" value="Genomic_DNA"/>
</dbReference>
<evidence type="ECO:0000313" key="2">
    <source>
        <dbReference type="EMBL" id="CAB4906960.1"/>
    </source>
</evidence>
<feature type="transmembrane region" description="Helical" evidence="1">
    <location>
        <begin position="59"/>
        <end position="81"/>
    </location>
</feature>